<proteinExistence type="predicted"/>
<name>A0A4Y2G7S1_ARAVE</name>
<organism evidence="1 2">
    <name type="scientific">Araneus ventricosus</name>
    <name type="common">Orbweaver spider</name>
    <name type="synonym">Epeira ventricosa</name>
    <dbReference type="NCBI Taxonomy" id="182803"/>
    <lineage>
        <taxon>Eukaryota</taxon>
        <taxon>Metazoa</taxon>
        <taxon>Ecdysozoa</taxon>
        <taxon>Arthropoda</taxon>
        <taxon>Chelicerata</taxon>
        <taxon>Arachnida</taxon>
        <taxon>Araneae</taxon>
        <taxon>Araneomorphae</taxon>
        <taxon>Entelegynae</taxon>
        <taxon>Araneoidea</taxon>
        <taxon>Araneidae</taxon>
        <taxon>Araneus</taxon>
    </lineage>
</organism>
<dbReference type="Proteomes" id="UP000499080">
    <property type="component" value="Unassembled WGS sequence"/>
</dbReference>
<accession>A0A4Y2G7S1</accession>
<sequence length="107" mass="12113">MIKQIHIIDGGFLPAPSALDNARLFSNSVQIRYVPKYFCNQGQTIVVFDVYIDLPVKSTKSATRLRHAKRYRTPLHAPVTITFRLCKQCGGHEVEETSKDVPQLSIK</sequence>
<keyword evidence="2" id="KW-1185">Reference proteome</keyword>
<reference evidence="1 2" key="1">
    <citation type="journal article" date="2019" name="Sci. Rep.">
        <title>Orb-weaving spider Araneus ventricosus genome elucidates the spidroin gene catalogue.</title>
        <authorList>
            <person name="Kono N."/>
            <person name="Nakamura H."/>
            <person name="Ohtoshi R."/>
            <person name="Moran D.A.P."/>
            <person name="Shinohara A."/>
            <person name="Yoshida Y."/>
            <person name="Fujiwara M."/>
            <person name="Mori M."/>
            <person name="Tomita M."/>
            <person name="Arakawa K."/>
        </authorList>
    </citation>
    <scope>NUCLEOTIDE SEQUENCE [LARGE SCALE GENOMIC DNA]</scope>
</reference>
<evidence type="ECO:0000313" key="2">
    <source>
        <dbReference type="Proteomes" id="UP000499080"/>
    </source>
</evidence>
<comment type="caution">
    <text evidence="1">The sequence shown here is derived from an EMBL/GenBank/DDBJ whole genome shotgun (WGS) entry which is preliminary data.</text>
</comment>
<dbReference type="AlphaFoldDB" id="A0A4Y2G7S1"/>
<protein>
    <submittedName>
        <fullName evidence="1">Uncharacterized protein</fullName>
    </submittedName>
</protein>
<gene>
    <name evidence="1" type="ORF">AVEN_3221_1</name>
</gene>
<dbReference type="EMBL" id="BGPR01001266">
    <property type="protein sequence ID" value="GBM49633.1"/>
    <property type="molecule type" value="Genomic_DNA"/>
</dbReference>
<evidence type="ECO:0000313" key="1">
    <source>
        <dbReference type="EMBL" id="GBM49633.1"/>
    </source>
</evidence>